<evidence type="ECO:0000313" key="5">
    <source>
        <dbReference type="EMBL" id="CAJ73562.1"/>
    </source>
</evidence>
<dbReference type="AlphaFoldDB" id="A2AX40"/>
<feature type="signal peptide" evidence="3">
    <location>
        <begin position="1"/>
        <end position="28"/>
    </location>
</feature>
<accession>A2AX40</accession>
<evidence type="ECO:0000259" key="4">
    <source>
        <dbReference type="PROSITE" id="PS51203"/>
    </source>
</evidence>
<evidence type="ECO:0000256" key="2">
    <source>
        <dbReference type="SAM" id="MobiDB-lite"/>
    </source>
</evidence>
<dbReference type="InterPro" id="IPR045250">
    <property type="entry name" value="p23-like"/>
</dbReference>
<feature type="domain" description="CS" evidence="4">
    <location>
        <begin position="67"/>
        <end position="153"/>
    </location>
</feature>
<dbReference type="GO" id="GO:0051879">
    <property type="term" value="F:Hsp90 protein binding"/>
    <property type="evidence" value="ECO:0007669"/>
    <property type="project" value="InterPro"/>
</dbReference>
<dbReference type="PANTHER" id="PTHR22932:SF1">
    <property type="entry name" value="CO-CHAPERONE PROTEIN DAF-41"/>
    <property type="match status" value="1"/>
</dbReference>
<dbReference type="GO" id="GO:0006457">
    <property type="term" value="P:protein folding"/>
    <property type="evidence" value="ECO:0007669"/>
    <property type="project" value="TreeGrafter"/>
</dbReference>
<protein>
    <submittedName>
        <fullName evidence="5">p23 protein</fullName>
    </submittedName>
</protein>
<dbReference type="EMBL" id="AM183809">
    <property type="protein sequence ID" value="CAJ73562.1"/>
    <property type="molecule type" value="mRNA"/>
</dbReference>
<comment type="similarity">
    <text evidence="1">Belongs to the p23/wos2 family.</text>
</comment>
<dbReference type="GO" id="GO:0005829">
    <property type="term" value="C:cytosol"/>
    <property type="evidence" value="ECO:0007669"/>
    <property type="project" value="TreeGrafter"/>
</dbReference>
<name>A2AX40_GUITH</name>
<keyword evidence="3" id="KW-0732">Signal</keyword>
<evidence type="ECO:0000256" key="3">
    <source>
        <dbReference type="SAM" id="SignalP"/>
    </source>
</evidence>
<reference evidence="5" key="2">
    <citation type="journal article" date="2006" name="Mol. Biol. Evol.">
        <title>Nucleus-to-nucleus gene transfer and protein retargeting into a remnant cytoplasm of cryptophytes and diatoms.</title>
        <authorList>
            <person name="Gould S.B."/>
            <person name="Sommer M.S."/>
            <person name="Kroth P.G."/>
            <person name="Gile G.H."/>
            <person name="Keeling P.J."/>
            <person name="Maier U.G."/>
        </authorList>
    </citation>
    <scope>NUCLEOTIDE SEQUENCE</scope>
</reference>
<evidence type="ECO:0000256" key="1">
    <source>
        <dbReference type="ARBA" id="ARBA00025733"/>
    </source>
</evidence>
<dbReference type="SUPFAM" id="SSF49764">
    <property type="entry name" value="HSP20-like chaperones"/>
    <property type="match status" value="1"/>
</dbReference>
<feature type="compositionally biased region" description="Basic and acidic residues" evidence="2">
    <location>
        <begin position="242"/>
        <end position="254"/>
    </location>
</feature>
<dbReference type="PROSITE" id="PS51203">
    <property type="entry name" value="CS"/>
    <property type="match status" value="1"/>
</dbReference>
<dbReference type="InterPro" id="IPR007052">
    <property type="entry name" value="CS_dom"/>
</dbReference>
<reference evidence="5" key="1">
    <citation type="journal article" date="2006" name="J. Mol. Evol.">
        <title>Protein targeting into the complex plastid of cryptophytes.</title>
        <authorList>
            <person name="Gould S.B."/>
            <person name="Sommer M.S."/>
            <person name="Hadfi K."/>
            <person name="Zauner S."/>
            <person name="Kroth P."/>
            <person name="Maier U.G."/>
        </authorList>
    </citation>
    <scope>NUCLEOTIDE SEQUENCE</scope>
</reference>
<dbReference type="Gene3D" id="2.60.40.790">
    <property type="match status" value="1"/>
</dbReference>
<dbReference type="InterPro" id="IPR008978">
    <property type="entry name" value="HSP20-like_chaperone"/>
</dbReference>
<proteinExistence type="evidence at transcript level"/>
<sequence>MAGRKDGTRGGAMAGRLVFCMCVTFLCGTIVSNPMQGGEVARLNLRAYRPRAGHSLEGLRLRGGAEGHVPGVAWSQRQNTPLFKVDVPYDAASVVDDLKLSGNKLTWQGELVNLNLELYGSVDENSINKKFDGGRIVTVVATKSTKEWWPRLTSGPKPANVKVDWATWQDDAEDETAKYDSIGKTGEGNFDDDFNFDELNKGKDNSKWAENDDAPEENDDGDADDKEEAKNDGVEIMEDEAEKGKEPPAQKEGDGDMPDA</sequence>
<feature type="region of interest" description="Disordered" evidence="2">
    <location>
        <begin position="179"/>
        <end position="260"/>
    </location>
</feature>
<dbReference type="GO" id="GO:0051131">
    <property type="term" value="P:chaperone-mediated protein complex assembly"/>
    <property type="evidence" value="ECO:0007669"/>
    <property type="project" value="TreeGrafter"/>
</dbReference>
<organism evidence="5">
    <name type="scientific">Guillardia theta</name>
    <name type="common">Cryptophyte</name>
    <name type="synonym">Cryptomonas phi</name>
    <dbReference type="NCBI Taxonomy" id="55529"/>
    <lineage>
        <taxon>Eukaryota</taxon>
        <taxon>Cryptophyceae</taxon>
        <taxon>Pyrenomonadales</taxon>
        <taxon>Geminigeraceae</taxon>
        <taxon>Guillardia</taxon>
    </lineage>
</organism>
<feature type="chain" id="PRO_5002642403" evidence="3">
    <location>
        <begin position="29"/>
        <end position="260"/>
    </location>
</feature>
<dbReference type="GO" id="GO:0005634">
    <property type="term" value="C:nucleus"/>
    <property type="evidence" value="ECO:0007669"/>
    <property type="project" value="TreeGrafter"/>
</dbReference>
<feature type="compositionally biased region" description="Acidic residues" evidence="2">
    <location>
        <begin position="211"/>
        <end position="226"/>
    </location>
</feature>
<dbReference type="PANTHER" id="PTHR22932">
    <property type="entry name" value="TELOMERASE-BINDING PROTEIN P23 HSP90 CO-CHAPERONE"/>
    <property type="match status" value="1"/>
</dbReference>
<gene>
    <name evidence="5" type="primary">p23</name>
</gene>
<dbReference type="GO" id="GO:0051087">
    <property type="term" value="F:protein-folding chaperone binding"/>
    <property type="evidence" value="ECO:0007669"/>
    <property type="project" value="TreeGrafter"/>
</dbReference>
<feature type="compositionally biased region" description="Basic and acidic residues" evidence="2">
    <location>
        <begin position="198"/>
        <end position="210"/>
    </location>
</feature>